<gene>
    <name evidence="3" type="ORF">JFN91_06225</name>
</gene>
<proteinExistence type="predicted"/>
<dbReference type="RefSeq" id="WP_199388318.1">
    <property type="nucleotide sequence ID" value="NZ_JAEMHL010000002.1"/>
</dbReference>
<feature type="domain" description="CAAX prenyl protease 2/Lysostaphin resistance protein A-like" evidence="2">
    <location>
        <begin position="134"/>
        <end position="222"/>
    </location>
</feature>
<feature type="transmembrane region" description="Helical" evidence="1">
    <location>
        <begin position="212"/>
        <end position="236"/>
    </location>
</feature>
<evidence type="ECO:0000259" key="2">
    <source>
        <dbReference type="Pfam" id="PF02517"/>
    </source>
</evidence>
<sequence length="237" mass="26145">MPHSPFRTRLHGEALCRVLPFALYMGFIAVQEALGMAQKAGVVHLPAAAHLYLYPVKILSVAALLVACRHTYRELCLDDLRNVKSGAAVIAVGVATFIAWIFITWTMPMAPPPPPFAPGLLPEGWVRVVMTGLRVAGAVLVVPVMEELFWRSFLLRYLVRVQFSSVRVGDFTLSSFLITTLLFGLEHHQVLSGILAGAVYNLVCYKTRSITLCVLAHATTNLALACYILCTGNWHLW</sequence>
<dbReference type="GO" id="GO:0006508">
    <property type="term" value="P:proteolysis"/>
    <property type="evidence" value="ECO:0007669"/>
    <property type="project" value="UniProtKB-KW"/>
</dbReference>
<keyword evidence="1" id="KW-1133">Transmembrane helix</keyword>
<dbReference type="GO" id="GO:0008233">
    <property type="term" value="F:peptidase activity"/>
    <property type="evidence" value="ECO:0007669"/>
    <property type="project" value="UniProtKB-KW"/>
</dbReference>
<keyword evidence="1" id="KW-0472">Membrane</keyword>
<name>A0ABS0YBX4_9BACT</name>
<feature type="transmembrane region" description="Helical" evidence="1">
    <location>
        <begin position="87"/>
        <end position="105"/>
    </location>
</feature>
<keyword evidence="4" id="KW-1185">Reference proteome</keyword>
<protein>
    <submittedName>
        <fullName evidence="3">CAAX prenyl protease-related protein</fullName>
    </submittedName>
</protein>
<organism evidence="3 4">
    <name type="scientific">Geomonas anaerohicana</name>
    <dbReference type="NCBI Taxonomy" id="2798583"/>
    <lineage>
        <taxon>Bacteria</taxon>
        <taxon>Pseudomonadati</taxon>
        <taxon>Thermodesulfobacteriota</taxon>
        <taxon>Desulfuromonadia</taxon>
        <taxon>Geobacterales</taxon>
        <taxon>Geobacteraceae</taxon>
        <taxon>Geomonas</taxon>
    </lineage>
</organism>
<feature type="transmembrane region" description="Helical" evidence="1">
    <location>
        <begin position="125"/>
        <end position="145"/>
    </location>
</feature>
<keyword evidence="3" id="KW-0645">Protease</keyword>
<dbReference type="EMBL" id="JAEMHL010000002">
    <property type="protein sequence ID" value="MBJ6749803.1"/>
    <property type="molecule type" value="Genomic_DNA"/>
</dbReference>
<dbReference type="NCBIfam" id="TIGR03008">
    <property type="entry name" value="pepcterm_CAAX"/>
    <property type="match status" value="1"/>
</dbReference>
<dbReference type="Pfam" id="PF02517">
    <property type="entry name" value="Rce1-like"/>
    <property type="match status" value="1"/>
</dbReference>
<accession>A0ABS0YBX4</accession>
<evidence type="ECO:0000313" key="4">
    <source>
        <dbReference type="Proteomes" id="UP000614714"/>
    </source>
</evidence>
<evidence type="ECO:0000313" key="3">
    <source>
        <dbReference type="EMBL" id="MBJ6749803.1"/>
    </source>
</evidence>
<keyword evidence="3" id="KW-0378">Hydrolase</keyword>
<feature type="transmembrane region" description="Helical" evidence="1">
    <location>
        <begin position="21"/>
        <end position="37"/>
    </location>
</feature>
<dbReference type="InterPro" id="IPR003675">
    <property type="entry name" value="Rce1/LyrA-like_dom"/>
</dbReference>
<feature type="transmembrane region" description="Helical" evidence="1">
    <location>
        <begin position="166"/>
        <end position="183"/>
    </location>
</feature>
<feature type="transmembrane region" description="Helical" evidence="1">
    <location>
        <begin position="49"/>
        <end position="67"/>
    </location>
</feature>
<dbReference type="InterPro" id="IPR014346">
    <property type="entry name" value="Prenyl_protease-related"/>
</dbReference>
<keyword evidence="1" id="KW-0812">Transmembrane</keyword>
<dbReference type="Proteomes" id="UP000614714">
    <property type="component" value="Unassembled WGS sequence"/>
</dbReference>
<reference evidence="3 4" key="1">
    <citation type="submission" date="2020-12" db="EMBL/GenBank/DDBJ databases">
        <title>Geomonas sp. Red421, isolated from paddy soil.</title>
        <authorList>
            <person name="Xu Z."/>
            <person name="Zhang Z."/>
            <person name="Masuda Y."/>
            <person name="Itoh H."/>
            <person name="Senoo K."/>
        </authorList>
    </citation>
    <scope>NUCLEOTIDE SEQUENCE [LARGE SCALE GENOMIC DNA]</scope>
    <source>
        <strain evidence="3 4">Red421</strain>
    </source>
</reference>
<evidence type="ECO:0000256" key="1">
    <source>
        <dbReference type="SAM" id="Phobius"/>
    </source>
</evidence>
<comment type="caution">
    <text evidence="3">The sequence shown here is derived from an EMBL/GenBank/DDBJ whole genome shotgun (WGS) entry which is preliminary data.</text>
</comment>